<dbReference type="Pfam" id="PF10670">
    <property type="entry name" value="DUF4198"/>
    <property type="match status" value="1"/>
</dbReference>
<feature type="signal peptide" evidence="1">
    <location>
        <begin position="1"/>
        <end position="21"/>
    </location>
</feature>
<proteinExistence type="predicted"/>
<evidence type="ECO:0000313" key="3">
    <source>
        <dbReference type="Proteomes" id="UP000236752"/>
    </source>
</evidence>
<name>A0A1H5THL1_9RHOB</name>
<protein>
    <submittedName>
        <fullName evidence="2">Uncharacterized conserved protein, contains GH25 family domain</fullName>
    </submittedName>
</protein>
<sequence>MARWRGMLLGLALALPQSLWAHEFWISPETYRVAPDEPILVHLRVGENFKGSSYAYIPPNFTRFDVVMGDEVMAVEGRAGDRPAMNMAVGQEGLAVIVHQTRAYDLTYNEFEKFVNFTKHKDFTWALDRLEERGLSGQKVRESYTRFGKSLVAVGNGQGADREVGLEIEIVAEANPYTDDLSAGFPVRVLYQGAPRANEQVELFARSGDEVVVSQYRTDAEGRVVLPVEAGVEYLVDSVLLRELEVQAEGDAAWESIWASLTFRVPE</sequence>
<dbReference type="AlphaFoldDB" id="A0A1H5THL1"/>
<gene>
    <name evidence="2" type="ORF">SAMN04488045_0600</name>
</gene>
<dbReference type="Proteomes" id="UP000236752">
    <property type="component" value="Unassembled WGS sequence"/>
</dbReference>
<accession>A0A1H5THL1</accession>
<organism evidence="2 3">
    <name type="scientific">Thalassococcus halodurans</name>
    <dbReference type="NCBI Taxonomy" id="373675"/>
    <lineage>
        <taxon>Bacteria</taxon>
        <taxon>Pseudomonadati</taxon>
        <taxon>Pseudomonadota</taxon>
        <taxon>Alphaproteobacteria</taxon>
        <taxon>Rhodobacterales</taxon>
        <taxon>Roseobacteraceae</taxon>
        <taxon>Thalassococcus</taxon>
    </lineage>
</organism>
<feature type="chain" id="PRO_5009285041" evidence="1">
    <location>
        <begin position="22"/>
        <end position="267"/>
    </location>
</feature>
<dbReference type="EMBL" id="FNUZ01000001">
    <property type="protein sequence ID" value="SEF61571.1"/>
    <property type="molecule type" value="Genomic_DNA"/>
</dbReference>
<keyword evidence="3" id="KW-1185">Reference proteome</keyword>
<evidence type="ECO:0000313" key="2">
    <source>
        <dbReference type="EMBL" id="SEF61571.1"/>
    </source>
</evidence>
<reference evidence="2 3" key="1">
    <citation type="submission" date="2016-10" db="EMBL/GenBank/DDBJ databases">
        <authorList>
            <person name="de Groot N.N."/>
        </authorList>
    </citation>
    <scope>NUCLEOTIDE SEQUENCE [LARGE SCALE GENOMIC DNA]</scope>
    <source>
        <strain evidence="2 3">DSM 26915</strain>
    </source>
</reference>
<dbReference type="InterPro" id="IPR019613">
    <property type="entry name" value="DUF4198"/>
</dbReference>
<keyword evidence="1" id="KW-0732">Signal</keyword>
<evidence type="ECO:0000256" key="1">
    <source>
        <dbReference type="SAM" id="SignalP"/>
    </source>
</evidence>